<dbReference type="Gene3D" id="3.50.70.20">
    <property type="entry name" value="Cytochrome P460"/>
    <property type="match status" value="1"/>
</dbReference>
<accession>A0ABV7L5S1</accession>
<proteinExistence type="predicted"/>
<keyword evidence="3" id="KW-1185">Reference proteome</keyword>
<protein>
    <submittedName>
        <fullName evidence="2">Cytochrome P460 family protein</fullName>
    </submittedName>
</protein>
<name>A0ABV7L5S1_9PROT</name>
<dbReference type="InterPro" id="IPR038142">
    <property type="entry name" value="Cytochrome_P460_sp"/>
</dbReference>
<dbReference type="InterPro" id="IPR032033">
    <property type="entry name" value="Cytochrome_P460"/>
</dbReference>
<evidence type="ECO:0000313" key="2">
    <source>
        <dbReference type="EMBL" id="MFC3229693.1"/>
    </source>
</evidence>
<evidence type="ECO:0000313" key="3">
    <source>
        <dbReference type="Proteomes" id="UP001595528"/>
    </source>
</evidence>
<dbReference type="Proteomes" id="UP001595528">
    <property type="component" value="Unassembled WGS sequence"/>
</dbReference>
<evidence type="ECO:0000259" key="1">
    <source>
        <dbReference type="Pfam" id="PF16694"/>
    </source>
</evidence>
<organism evidence="2 3">
    <name type="scientific">Marinibaculum pumilum</name>
    <dbReference type="NCBI Taxonomy" id="1766165"/>
    <lineage>
        <taxon>Bacteria</taxon>
        <taxon>Pseudomonadati</taxon>
        <taxon>Pseudomonadota</taxon>
        <taxon>Alphaproteobacteria</taxon>
        <taxon>Rhodospirillales</taxon>
        <taxon>Rhodospirillaceae</taxon>
        <taxon>Marinibaculum</taxon>
    </lineage>
</organism>
<dbReference type="EMBL" id="JBHRTR010000034">
    <property type="protein sequence ID" value="MFC3229693.1"/>
    <property type="molecule type" value="Genomic_DNA"/>
</dbReference>
<gene>
    <name evidence="2" type="ORF">ACFOGJ_20760</name>
</gene>
<feature type="domain" description="Cytochrome P460" evidence="1">
    <location>
        <begin position="65"/>
        <end position="153"/>
    </location>
</feature>
<dbReference type="Pfam" id="PF16694">
    <property type="entry name" value="Cytochrome_P460"/>
    <property type="match status" value="1"/>
</dbReference>
<reference evidence="3" key="1">
    <citation type="journal article" date="2019" name="Int. J. Syst. Evol. Microbiol.">
        <title>The Global Catalogue of Microorganisms (GCM) 10K type strain sequencing project: providing services to taxonomists for standard genome sequencing and annotation.</title>
        <authorList>
            <consortium name="The Broad Institute Genomics Platform"/>
            <consortium name="The Broad Institute Genome Sequencing Center for Infectious Disease"/>
            <person name="Wu L."/>
            <person name="Ma J."/>
        </authorList>
    </citation>
    <scope>NUCLEOTIDE SEQUENCE [LARGE SCALE GENOMIC DNA]</scope>
    <source>
        <strain evidence="3">KCTC 42964</strain>
    </source>
</reference>
<comment type="caution">
    <text evidence="2">The sequence shown here is derived from an EMBL/GenBank/DDBJ whole genome shotgun (WGS) entry which is preliminary data.</text>
</comment>
<dbReference type="RefSeq" id="WP_379904137.1">
    <property type="nucleotide sequence ID" value="NZ_JBHRTR010000034.1"/>
</dbReference>
<dbReference type="CDD" id="cd20716">
    <property type="entry name" value="cyt_P460_fam"/>
    <property type="match status" value="1"/>
</dbReference>
<sequence length="199" mass="22063">MPVGCATRQCDTGPFFTTLDGLSWTSHDLSTHAPVVIWYSPEAAEWVRGHRGMAEEESDIPSPPVPDGAMLVKEMYPAPAVRCAGNDPLHLMPLGGSALMVRDNSAVQDGWYWGWFGWDGWSPDYPADQATNPPQNMGFGPYCLNCHASARDNMTFAARRNMQGEKGRLQSYLIQYVEASQQQVPDVRHALPALPKERE</sequence>